<dbReference type="Pfam" id="PF01475">
    <property type="entry name" value="FUR"/>
    <property type="match status" value="1"/>
</dbReference>
<comment type="cofactor">
    <cofactor evidence="2">
        <name>Mn(2+)</name>
        <dbReference type="ChEBI" id="CHEBI:29035"/>
    </cofactor>
    <cofactor evidence="2">
        <name>Fe(2+)</name>
        <dbReference type="ChEBI" id="CHEBI:29033"/>
    </cofactor>
    <text evidence="2">Binds 1 Mn(2+) or Fe(2+) ion per subunit.</text>
</comment>
<dbReference type="InterPro" id="IPR002481">
    <property type="entry name" value="FUR"/>
</dbReference>
<name>C4GC37_9FIRM</name>
<dbReference type="GO" id="GO:0003700">
    <property type="term" value="F:DNA-binding transcription factor activity"/>
    <property type="evidence" value="ECO:0007669"/>
    <property type="project" value="InterPro"/>
</dbReference>
<reference evidence="3" key="1">
    <citation type="submission" date="2009-04" db="EMBL/GenBank/DDBJ databases">
        <authorList>
            <person name="Weinstock G."/>
            <person name="Sodergren E."/>
            <person name="Clifton S."/>
            <person name="Fulton L."/>
            <person name="Fulton B."/>
            <person name="Courtney L."/>
            <person name="Fronick C."/>
            <person name="Harrison M."/>
            <person name="Strong C."/>
            <person name="Farmer C."/>
            <person name="Delahaunty K."/>
            <person name="Markovic C."/>
            <person name="Hall O."/>
            <person name="Minx P."/>
            <person name="Tomlinson C."/>
            <person name="Mitreva M."/>
            <person name="Nelson J."/>
            <person name="Hou S."/>
            <person name="Wollam A."/>
            <person name="Pepin K.H."/>
            <person name="Johnson M."/>
            <person name="Bhonagiri V."/>
            <person name="Nash W.E."/>
            <person name="Warren W."/>
            <person name="Chinwalla A."/>
            <person name="Mardis E.R."/>
            <person name="Wilson R.K."/>
        </authorList>
    </citation>
    <scope>NUCLEOTIDE SEQUENCE [LARGE SCALE GENOMIC DNA]</scope>
    <source>
        <strain evidence="3">DSM 14600</strain>
    </source>
</reference>
<dbReference type="EMBL" id="ACIP02000003">
    <property type="protein sequence ID" value="EEP27979.1"/>
    <property type="molecule type" value="Genomic_DNA"/>
</dbReference>
<dbReference type="Gene3D" id="1.10.10.10">
    <property type="entry name" value="Winged helix-like DNA-binding domain superfamily/Winged helix DNA-binding domain"/>
    <property type="match status" value="1"/>
</dbReference>
<feature type="binding site" evidence="1">
    <location>
        <position position="80"/>
    </location>
    <ligand>
        <name>Zn(2+)</name>
        <dbReference type="ChEBI" id="CHEBI:29105"/>
    </ligand>
</feature>
<accession>C4GC37</accession>
<proteinExistence type="predicted"/>
<dbReference type="GO" id="GO:1900376">
    <property type="term" value="P:regulation of secondary metabolite biosynthetic process"/>
    <property type="evidence" value="ECO:0007669"/>
    <property type="project" value="TreeGrafter"/>
</dbReference>
<dbReference type="STRING" id="626523.GCWU000342_01524"/>
<feature type="binding site" evidence="1">
    <location>
        <position position="83"/>
    </location>
    <ligand>
        <name>Zn(2+)</name>
        <dbReference type="ChEBI" id="CHEBI:29105"/>
    </ligand>
</feature>
<dbReference type="CDD" id="cd07153">
    <property type="entry name" value="Fur_like"/>
    <property type="match status" value="1"/>
</dbReference>
<dbReference type="GO" id="GO:0000976">
    <property type="term" value="F:transcription cis-regulatory region binding"/>
    <property type="evidence" value="ECO:0007669"/>
    <property type="project" value="TreeGrafter"/>
</dbReference>
<sequence>MALRYSRQRELIARNLKNRSDHPSADMVYASVREQMPHISLGTVYRNLKDMTACGEAISFMVDGKEHFDGRNTPHIHLCCSRCGSIVERLVVPEELQLLAGDSFKVENVILQGICESCRQKKVEDREKVENAG</sequence>
<feature type="binding site" evidence="1">
    <location>
        <position position="118"/>
    </location>
    <ligand>
        <name>Zn(2+)</name>
        <dbReference type="ChEBI" id="CHEBI:29105"/>
    </ligand>
</feature>
<dbReference type="AlphaFoldDB" id="C4GC37"/>
<keyword evidence="2" id="KW-0408">Iron</keyword>
<evidence type="ECO:0000256" key="1">
    <source>
        <dbReference type="PIRSR" id="PIRSR602481-1"/>
    </source>
</evidence>
<dbReference type="Proteomes" id="UP000003494">
    <property type="component" value="Unassembled WGS sequence"/>
</dbReference>
<organism evidence="3 4">
    <name type="scientific">Shuttleworthella satelles DSM 14600</name>
    <dbReference type="NCBI Taxonomy" id="626523"/>
    <lineage>
        <taxon>Bacteria</taxon>
        <taxon>Bacillati</taxon>
        <taxon>Bacillota</taxon>
        <taxon>Clostridia</taxon>
        <taxon>Lachnospirales</taxon>
        <taxon>Lachnospiraceae</taxon>
        <taxon>Shuttleworthella</taxon>
    </lineage>
</organism>
<keyword evidence="1" id="KW-0479">Metal-binding</keyword>
<feature type="binding site" evidence="2">
    <location>
        <position position="94"/>
    </location>
    <ligand>
        <name>Fe cation</name>
        <dbReference type="ChEBI" id="CHEBI:24875"/>
    </ligand>
</feature>
<dbReference type="GO" id="GO:0045892">
    <property type="term" value="P:negative regulation of DNA-templated transcription"/>
    <property type="evidence" value="ECO:0007669"/>
    <property type="project" value="TreeGrafter"/>
</dbReference>
<protein>
    <submittedName>
        <fullName evidence="3">Transcriptional regulator, Fur family</fullName>
    </submittedName>
</protein>
<dbReference type="PANTHER" id="PTHR33202">
    <property type="entry name" value="ZINC UPTAKE REGULATION PROTEIN"/>
    <property type="match status" value="1"/>
</dbReference>
<comment type="cofactor">
    <cofactor evidence="1">
        <name>Zn(2+)</name>
        <dbReference type="ChEBI" id="CHEBI:29105"/>
    </cofactor>
    <text evidence="1">Binds 1 zinc ion per subunit.</text>
</comment>
<dbReference type="SUPFAM" id="SSF46785">
    <property type="entry name" value="Winged helix' DNA-binding domain"/>
    <property type="match status" value="1"/>
</dbReference>
<comment type="caution">
    <text evidence="3">The sequence shown here is derived from an EMBL/GenBank/DDBJ whole genome shotgun (WGS) entry which is preliminary data.</text>
</comment>
<evidence type="ECO:0000256" key="2">
    <source>
        <dbReference type="PIRSR" id="PIRSR602481-2"/>
    </source>
</evidence>
<keyword evidence="4" id="KW-1185">Reference proteome</keyword>
<dbReference type="RefSeq" id="WP_006906522.1">
    <property type="nucleotide sequence ID" value="NZ_GG665866.1"/>
</dbReference>
<dbReference type="HOGENOM" id="CLU_096072_4_2_9"/>
<gene>
    <name evidence="3" type="ORF">GCWU000342_01524</name>
</gene>
<dbReference type="InterPro" id="IPR036390">
    <property type="entry name" value="WH_DNA-bd_sf"/>
</dbReference>
<dbReference type="GO" id="GO:0008270">
    <property type="term" value="F:zinc ion binding"/>
    <property type="evidence" value="ECO:0007669"/>
    <property type="project" value="TreeGrafter"/>
</dbReference>
<dbReference type="InterPro" id="IPR036388">
    <property type="entry name" value="WH-like_DNA-bd_sf"/>
</dbReference>
<feature type="binding site" evidence="1">
    <location>
        <position position="115"/>
    </location>
    <ligand>
        <name>Zn(2+)</name>
        <dbReference type="ChEBI" id="CHEBI:29105"/>
    </ligand>
</feature>
<dbReference type="PANTHER" id="PTHR33202:SF7">
    <property type="entry name" value="FERRIC UPTAKE REGULATION PROTEIN"/>
    <property type="match status" value="1"/>
</dbReference>
<evidence type="ECO:0000313" key="3">
    <source>
        <dbReference type="EMBL" id="EEP27979.1"/>
    </source>
</evidence>
<dbReference type="eggNOG" id="COG0735">
    <property type="taxonomic scope" value="Bacteria"/>
</dbReference>
<evidence type="ECO:0000313" key="4">
    <source>
        <dbReference type="Proteomes" id="UP000003494"/>
    </source>
</evidence>
<keyword evidence="1" id="KW-0862">Zinc</keyword>